<evidence type="ECO:0000313" key="1">
    <source>
        <dbReference type="EMBL" id="KJW04658.1"/>
    </source>
</evidence>
<dbReference type="AlphaFoldDB" id="A0A0F3REI4"/>
<comment type="caution">
    <text evidence="1">The sequence shown here is derived from an EMBL/GenBank/DDBJ whole genome shotgun (WGS) entry which is preliminary data.</text>
</comment>
<organism evidence="1 2">
    <name type="scientific">Rickettsia argasii T170-B</name>
    <dbReference type="NCBI Taxonomy" id="1268837"/>
    <lineage>
        <taxon>Bacteria</taxon>
        <taxon>Pseudomonadati</taxon>
        <taxon>Pseudomonadota</taxon>
        <taxon>Alphaproteobacteria</taxon>
        <taxon>Rickettsiales</taxon>
        <taxon>Rickettsiaceae</taxon>
        <taxon>Rickettsieae</taxon>
        <taxon>Rickettsia</taxon>
        <taxon>spotted fever group</taxon>
    </lineage>
</organism>
<protein>
    <submittedName>
        <fullName evidence="1">Uncharacterized protein</fullName>
    </submittedName>
</protein>
<accession>A0A0F3REI4</accession>
<gene>
    <name evidence="1" type="ORF">RAT170B_0975</name>
</gene>
<reference evidence="1 2" key="1">
    <citation type="submission" date="2015-01" db="EMBL/GenBank/DDBJ databases">
        <title>Genome Sequencing of Rickettsiales /home/snadendla/prok_pipe/test/illegal_ec_num.txt.</title>
        <authorList>
            <person name="Daugherty S.C."/>
            <person name="Su Q."/>
            <person name="Abolude K."/>
            <person name="Beier-Sexton M."/>
            <person name="Carlyon J.A."/>
            <person name="Carter R."/>
            <person name="Day N.P."/>
            <person name="Dumler S.J."/>
            <person name="Dyachenko V."/>
            <person name="Godinez A."/>
            <person name="Kurtti T.J."/>
            <person name="Lichay M."/>
            <person name="Mullins K.E."/>
            <person name="Ott S."/>
            <person name="Pappas-Brown V."/>
            <person name="Paris D.H."/>
            <person name="Patel P."/>
            <person name="Richards A.L."/>
            <person name="Sadzewicz L."/>
            <person name="Sears K."/>
            <person name="Seidman D."/>
            <person name="Sengamalay N."/>
            <person name="Stenos J."/>
            <person name="Tallon L.J."/>
            <person name="Vincent G."/>
            <person name="Fraser C.M."/>
            <person name="Munderloh U."/>
            <person name="Dunning-Hotopp J.C."/>
        </authorList>
    </citation>
    <scope>NUCLEOTIDE SEQUENCE [LARGE SCALE GENOMIC DNA]</scope>
    <source>
        <strain evidence="1 2">T170-B</strain>
    </source>
</reference>
<evidence type="ECO:0000313" key="2">
    <source>
        <dbReference type="Proteomes" id="UP000033736"/>
    </source>
</evidence>
<dbReference type="Proteomes" id="UP000033736">
    <property type="component" value="Unassembled WGS sequence"/>
</dbReference>
<dbReference type="PATRIC" id="fig|1268837.3.peg.1166"/>
<sequence>MKIIKIPKTKNYLKIDIITLEPEDSVDEIL</sequence>
<dbReference type="EMBL" id="LAOQ01000003">
    <property type="protein sequence ID" value="KJW04658.1"/>
    <property type="molecule type" value="Genomic_DNA"/>
</dbReference>
<keyword evidence="2" id="KW-1185">Reference proteome</keyword>
<proteinExistence type="predicted"/>
<name>A0A0F3REI4_9RICK</name>